<feature type="domain" description="Little elongation complex subunit 2 C-terminal" evidence="2">
    <location>
        <begin position="645"/>
        <end position="855"/>
    </location>
</feature>
<protein>
    <recommendedName>
        <fullName evidence="2">Little elongation complex subunit 2 C-terminal domain-containing protein</fullName>
    </recommendedName>
</protein>
<evidence type="ECO:0000259" key="2">
    <source>
        <dbReference type="Pfam" id="PF10505"/>
    </source>
</evidence>
<dbReference type="GO" id="GO:0008023">
    <property type="term" value="C:transcription elongation factor complex"/>
    <property type="evidence" value="ECO:0007669"/>
    <property type="project" value="InterPro"/>
</dbReference>
<reference evidence="3" key="1">
    <citation type="submission" date="2025-08" db="UniProtKB">
        <authorList>
            <consortium name="Ensembl"/>
        </authorList>
    </citation>
    <scope>IDENTIFICATION</scope>
</reference>
<keyword evidence="4" id="KW-1185">Reference proteome</keyword>
<feature type="compositionally biased region" description="Polar residues" evidence="1">
    <location>
        <begin position="597"/>
        <end position="608"/>
    </location>
</feature>
<evidence type="ECO:0000313" key="3">
    <source>
        <dbReference type="Ensembl" id="ENSPANP00000059254.1"/>
    </source>
</evidence>
<evidence type="ECO:0000256" key="1">
    <source>
        <dbReference type="SAM" id="MobiDB-lite"/>
    </source>
</evidence>
<dbReference type="GeneTree" id="ENSGT00390000006883"/>
<evidence type="ECO:0000313" key="4">
    <source>
        <dbReference type="Proteomes" id="UP000028761"/>
    </source>
</evidence>
<dbReference type="GO" id="GO:0045945">
    <property type="term" value="P:positive regulation of transcription by RNA polymerase III"/>
    <property type="evidence" value="ECO:0007669"/>
    <property type="project" value="TreeGrafter"/>
</dbReference>
<dbReference type="PANTHER" id="PTHR14633:SF3">
    <property type="entry name" value="LITTLE ELONGATION COMPLEX SUBUNIT 2"/>
    <property type="match status" value="1"/>
</dbReference>
<feature type="region of interest" description="Disordered" evidence="1">
    <location>
        <begin position="335"/>
        <end position="375"/>
    </location>
</feature>
<dbReference type="Pfam" id="PF10505">
    <property type="entry name" value="NARG2_C"/>
    <property type="match status" value="1"/>
</dbReference>
<feature type="region of interest" description="Disordered" evidence="1">
    <location>
        <begin position="855"/>
        <end position="879"/>
    </location>
</feature>
<dbReference type="Ensembl" id="ENSPANT00000075908.1">
    <property type="protein sequence ID" value="ENSPANP00000059254.1"/>
    <property type="gene ID" value="ENSPANG00000038904.1"/>
</dbReference>
<dbReference type="PANTHER" id="PTHR14633">
    <property type="entry name" value="LITTLE ELONGATION COMPLEX SUBUNIT 2"/>
    <property type="match status" value="1"/>
</dbReference>
<dbReference type="GO" id="GO:0042796">
    <property type="term" value="P:snRNA transcription by RNA polymerase III"/>
    <property type="evidence" value="ECO:0007669"/>
    <property type="project" value="TreeGrafter"/>
</dbReference>
<name>A0A8I5NXJ5_PAPAN</name>
<organism evidence="3 4">
    <name type="scientific">Papio anubis</name>
    <name type="common">Olive baboon</name>
    <dbReference type="NCBI Taxonomy" id="9555"/>
    <lineage>
        <taxon>Eukaryota</taxon>
        <taxon>Metazoa</taxon>
        <taxon>Chordata</taxon>
        <taxon>Craniata</taxon>
        <taxon>Vertebrata</taxon>
        <taxon>Euteleostomi</taxon>
        <taxon>Mammalia</taxon>
        <taxon>Eutheria</taxon>
        <taxon>Euarchontoglires</taxon>
        <taxon>Primates</taxon>
        <taxon>Haplorrhini</taxon>
        <taxon>Catarrhini</taxon>
        <taxon>Cercopithecidae</taxon>
        <taxon>Cercopithecinae</taxon>
        <taxon>Papio</taxon>
    </lineage>
</organism>
<accession>A0A8I5NXJ5</accession>
<feature type="compositionally biased region" description="Basic and acidic residues" evidence="1">
    <location>
        <begin position="404"/>
        <end position="422"/>
    </location>
</feature>
<dbReference type="InterPro" id="IPR019535">
    <property type="entry name" value="ICE2_C"/>
</dbReference>
<reference evidence="3" key="2">
    <citation type="submission" date="2025-09" db="UniProtKB">
        <authorList>
            <consortium name="Ensembl"/>
        </authorList>
    </citation>
    <scope>IDENTIFICATION</scope>
</reference>
<feature type="region of interest" description="Disordered" evidence="1">
    <location>
        <begin position="597"/>
        <end position="622"/>
    </location>
</feature>
<sequence length="907" mass="101244">MAPSLKELCVLSNRRIGENLNASASSVENEPAVSSATQAKEKVKTTIGMVLLPKPRVPYPRFSRFSQREQRSYVDLLVKYAKIPANSKAVGINKNDYLQYLKILRACIEQVKKYPEFYTLHEVTSLMGFFPFRVEMGLKLEKTLLALGSVKYVKTVFPSMPMKLQLSKSDISTIETSEQTAEAMHYDISKDPNAEKLVSRYHPQIALTSQSLFTLLNNHGPTYKEQWEIPVFIQVIPVAGSKPVKVIYINSPLPQKKMTMRERNQVFHEVPLKFMMSKNTSVPVSAVFMDKPEEFISEMDMSCEVNECRKIESLENLYLDFDDDVTELETFGVTTTKASNSPSPASTSTVPKMTDAPTAPKAGTTTVAPSAPDISANSRSLSQILMEQLQKEKQLVTGMDGGPEECKNKDDQGFESCEKVSNSDKPLMQDSDLKTSDALQLENSQEIETSNKNDMTVHMVHADGERPNVLENLDSSKEKTVQSEAAKTEDTVLCSSDTDEECLIIDTECKNNSDGKTAVAGSNLSSRPASPNSSSGQASVGKQTNSACSPEESCVLKKPIKRVYKKFDPVGEILKMQDELLKPISRKVPELPLMNLENSKQPSVSEQLSGPSDSSSWPKSGWPSAFQKPKGRLPYELQDYVEDTSEYLAPQEGNFVYKLFSLQDLLLLVRCSVQRIETRPRSKKRKKIRRQFPVYVLPKVEYQACYGVEALTESELCRLWTESLLHSNSSFYVGHIDAFTSKLFLLEEITSEELKEKLSALKISNLFNILQHILKKLSSLQEGSYLLSHAAEDSSLLIYKASDGKVTRTAYNLYKTHCGLPGVPSSLSVPWVPLDPSLLLPYHIHHGRIPCTFPPKSLDTTTQQKVGGTRMPTRSHRNPVSIETKSSCLPAQQVETEGVAPHKRKIT</sequence>
<feature type="compositionally biased region" description="Low complexity" evidence="1">
    <location>
        <begin position="609"/>
        <end position="622"/>
    </location>
</feature>
<feature type="compositionally biased region" description="Low complexity" evidence="1">
    <location>
        <begin position="522"/>
        <end position="535"/>
    </location>
</feature>
<dbReference type="GO" id="GO:0042795">
    <property type="term" value="P:snRNA transcription by RNA polymerase II"/>
    <property type="evidence" value="ECO:0007669"/>
    <property type="project" value="TreeGrafter"/>
</dbReference>
<feature type="compositionally biased region" description="Low complexity" evidence="1">
    <location>
        <begin position="335"/>
        <end position="349"/>
    </location>
</feature>
<feature type="region of interest" description="Disordered" evidence="1">
    <location>
        <begin position="398"/>
        <end position="430"/>
    </location>
</feature>
<feature type="compositionally biased region" description="Polar residues" evidence="1">
    <location>
        <begin position="536"/>
        <end position="548"/>
    </location>
</feature>
<dbReference type="AlphaFoldDB" id="A0A8I5NXJ5"/>
<proteinExistence type="predicted"/>
<feature type="region of interest" description="Disordered" evidence="1">
    <location>
        <begin position="513"/>
        <end position="548"/>
    </location>
</feature>
<dbReference type="Proteomes" id="UP000028761">
    <property type="component" value="Unplaced"/>
</dbReference>